<evidence type="ECO:0000256" key="1">
    <source>
        <dbReference type="ARBA" id="ARBA00006987"/>
    </source>
</evidence>
<protein>
    <recommendedName>
        <fullName evidence="5">Tripartite tricarboxylate transporter substrate binding protein</fullName>
    </recommendedName>
</protein>
<comment type="caution">
    <text evidence="3">The sequence shown here is derived from an EMBL/GenBank/DDBJ whole genome shotgun (WGS) entry which is preliminary data.</text>
</comment>
<reference evidence="3" key="1">
    <citation type="submission" date="2020-07" db="EMBL/GenBank/DDBJ databases">
        <title>Huge and variable diversity of episymbiotic CPR bacteria and DPANN archaea in groundwater ecosystems.</title>
        <authorList>
            <person name="He C.Y."/>
            <person name="Keren R."/>
            <person name="Whittaker M."/>
            <person name="Farag I.F."/>
            <person name="Doudna J."/>
            <person name="Cate J.H.D."/>
            <person name="Banfield J.F."/>
        </authorList>
    </citation>
    <scope>NUCLEOTIDE SEQUENCE</scope>
    <source>
        <strain evidence="3">NC_groundwater_717_Ag_S-0.2um_59_8</strain>
    </source>
</reference>
<evidence type="ECO:0000256" key="2">
    <source>
        <dbReference type="SAM" id="SignalP"/>
    </source>
</evidence>
<keyword evidence="2" id="KW-0732">Signal</keyword>
<dbReference type="AlphaFoldDB" id="A0A932GLV5"/>
<dbReference type="Proteomes" id="UP000741360">
    <property type="component" value="Unassembled WGS sequence"/>
</dbReference>
<organism evidence="3 4">
    <name type="scientific">Tectimicrobiota bacterium</name>
    <dbReference type="NCBI Taxonomy" id="2528274"/>
    <lineage>
        <taxon>Bacteria</taxon>
        <taxon>Pseudomonadati</taxon>
        <taxon>Nitrospinota/Tectimicrobiota group</taxon>
        <taxon>Candidatus Tectimicrobiota</taxon>
    </lineage>
</organism>
<evidence type="ECO:0000313" key="3">
    <source>
        <dbReference type="EMBL" id="MBI3013528.1"/>
    </source>
</evidence>
<feature type="chain" id="PRO_5037691982" description="Tripartite tricarboxylate transporter substrate binding protein" evidence="2">
    <location>
        <begin position="22"/>
        <end position="363"/>
    </location>
</feature>
<dbReference type="PANTHER" id="PTHR42928">
    <property type="entry name" value="TRICARBOXYLATE-BINDING PROTEIN"/>
    <property type="match status" value="1"/>
</dbReference>
<dbReference type="EMBL" id="JACPSX010000006">
    <property type="protein sequence ID" value="MBI3013528.1"/>
    <property type="molecule type" value="Genomic_DNA"/>
</dbReference>
<dbReference type="Gene3D" id="3.40.190.10">
    <property type="entry name" value="Periplasmic binding protein-like II"/>
    <property type="match status" value="1"/>
</dbReference>
<dbReference type="SUPFAM" id="SSF53850">
    <property type="entry name" value="Periplasmic binding protein-like II"/>
    <property type="match status" value="1"/>
</dbReference>
<gene>
    <name evidence="3" type="ORF">HYY65_00355</name>
</gene>
<comment type="similarity">
    <text evidence="1">Belongs to the UPF0065 (bug) family.</text>
</comment>
<sequence length="363" mass="39558">MKAIHASAVLLAVTLLLGAVAWGPAAASTPTSQPSTAAKEFFRGKDVTLVLMTSPGGAYDLIARLIAPKLKQILEARAVIVQLRGGGFVAVTNYVYNRVKPDGLTLLHFALGSRGWSQLMVTPGVEFDVRQFVPVAQFMPPPGAVLLTRGALGVKTVSDLKNLKQFRVGTTARYSDVQLLSTLLFENFGISNAKFVTGYTGSTDTMLAVERGEIEATAGVTTSSALMEARKGIESGVYGLFTIYSEKRVEAFPDVPVALQLGEWRADLKPWLEIATAISDLYNTWVLPPGTPADRVAYLRQVFEDLWADAEIKKGLNNLLQGYAMFRGGSQIEQVVKKAFPKEVLSEADRTWLRQLMDKWSAK</sequence>
<evidence type="ECO:0008006" key="5">
    <source>
        <dbReference type="Google" id="ProtNLM"/>
    </source>
</evidence>
<accession>A0A932GLV5</accession>
<dbReference type="PANTHER" id="PTHR42928:SF5">
    <property type="entry name" value="BLR1237 PROTEIN"/>
    <property type="match status" value="1"/>
</dbReference>
<feature type="signal peptide" evidence="2">
    <location>
        <begin position="1"/>
        <end position="21"/>
    </location>
</feature>
<proteinExistence type="inferred from homology"/>
<dbReference type="Gene3D" id="3.40.190.150">
    <property type="entry name" value="Bordetella uptake gene, domain 1"/>
    <property type="match status" value="1"/>
</dbReference>
<name>A0A932GLV5_UNCTE</name>
<dbReference type="InterPro" id="IPR005064">
    <property type="entry name" value="BUG"/>
</dbReference>
<dbReference type="InterPro" id="IPR042100">
    <property type="entry name" value="Bug_dom1"/>
</dbReference>
<evidence type="ECO:0000313" key="4">
    <source>
        <dbReference type="Proteomes" id="UP000741360"/>
    </source>
</evidence>
<dbReference type="Pfam" id="PF03401">
    <property type="entry name" value="TctC"/>
    <property type="match status" value="1"/>
</dbReference>